<dbReference type="Proteomes" id="UP000002197">
    <property type="component" value="Chromosome"/>
</dbReference>
<organism evidence="3 4">
    <name type="scientific">Bacteroides fragilis (strain YCH46)</name>
    <dbReference type="NCBI Taxonomy" id="295405"/>
    <lineage>
        <taxon>Bacteria</taxon>
        <taxon>Pseudomonadati</taxon>
        <taxon>Bacteroidota</taxon>
        <taxon>Bacteroidia</taxon>
        <taxon>Bacteroidales</taxon>
        <taxon>Bacteroidaceae</taxon>
        <taxon>Bacteroides</taxon>
    </lineage>
</organism>
<gene>
    <name evidence="3" type="ordered locus">BF1151</name>
</gene>
<dbReference type="PATRIC" id="fig|295405.11.peg.1139"/>
<evidence type="ECO:0000313" key="3">
    <source>
        <dbReference type="EMBL" id="BAD47901.1"/>
    </source>
</evidence>
<sequence length="388" mass="44726">MDKNNICYIASAGAGKTTKLVEDAVTNAANESCRKIAIITYTQNNQAHIKNKLEQYEFGYKVVVLGWFEFLLKHWITPFKTTIFPHLIDSHIGIVPVEGRSGITKFPNGRTFVTYQKEEYRKKYLTSEDTKVYSDKISELTCELYVKNKSDIIERLDSIFDFLYFDECQDFVGYDYEILKILFVKSKISCVLAGDPRQHTYSTHATSKYKKYTGDIAAFIQEIVNGKKKQYVIIDKMSFVKSHRCPPSICNFASTIMPQFPKMESANMRYCQTEHCKLVRQRDAENYINKFSPIALVWSSVAKNKVHSNISRIYNMGEVKGLDFHHVLIYPTKPMEKWIKDTNSELSGEARAKLYVAVTRADISTGIIVPNDFDVDNSMIQYWPNEII</sequence>
<protein>
    <recommendedName>
        <fullName evidence="1">DNA 3'-5' helicase II</fullName>
    </recommendedName>
</protein>
<name>Q64X75_BACFR</name>
<dbReference type="AlphaFoldDB" id="Q64X75"/>
<dbReference type="GO" id="GO:0003677">
    <property type="term" value="F:DNA binding"/>
    <property type="evidence" value="ECO:0007669"/>
    <property type="project" value="InterPro"/>
</dbReference>
<dbReference type="PANTHER" id="PTHR11070">
    <property type="entry name" value="UVRD / RECB / PCRA DNA HELICASE FAMILY MEMBER"/>
    <property type="match status" value="1"/>
</dbReference>
<dbReference type="KEGG" id="bfr:BF1151"/>
<evidence type="ECO:0000313" key="4">
    <source>
        <dbReference type="Proteomes" id="UP000002197"/>
    </source>
</evidence>
<dbReference type="InterPro" id="IPR000212">
    <property type="entry name" value="DNA_helicase_UvrD/REP"/>
</dbReference>
<dbReference type="STRING" id="295405.BF1151"/>
<dbReference type="Pfam" id="PF01443">
    <property type="entry name" value="Viral_helicase1"/>
    <property type="match status" value="1"/>
</dbReference>
<dbReference type="GO" id="GO:0000725">
    <property type="term" value="P:recombinational repair"/>
    <property type="evidence" value="ECO:0007669"/>
    <property type="project" value="TreeGrafter"/>
</dbReference>
<evidence type="ECO:0000256" key="1">
    <source>
        <dbReference type="ARBA" id="ARBA00034923"/>
    </source>
</evidence>
<dbReference type="GO" id="GO:0005524">
    <property type="term" value="F:ATP binding"/>
    <property type="evidence" value="ECO:0007669"/>
    <property type="project" value="InterPro"/>
</dbReference>
<dbReference type="GO" id="GO:0043138">
    <property type="term" value="F:3'-5' DNA helicase activity"/>
    <property type="evidence" value="ECO:0007669"/>
    <property type="project" value="TreeGrafter"/>
</dbReference>
<dbReference type="InterPro" id="IPR027417">
    <property type="entry name" value="P-loop_NTPase"/>
</dbReference>
<reference evidence="3 4" key="1">
    <citation type="journal article" date="2004" name="Proc. Natl. Acad. Sci. U.S.A.">
        <title>Genomic analysis of Bacteroides fragilis reveals extensive DNA inversions regulating cell surface adaptation.</title>
        <authorList>
            <person name="Kuwahara T."/>
            <person name="Yamashita A."/>
            <person name="Hirakawa H."/>
            <person name="Nakayama H."/>
            <person name="Toh H."/>
            <person name="Okada N."/>
            <person name="Kuhara S."/>
            <person name="Hattori M."/>
            <person name="Hayashi T."/>
            <person name="Ohnishi Y."/>
        </authorList>
    </citation>
    <scope>NUCLEOTIDE SEQUENCE [LARGE SCALE GENOMIC DNA]</scope>
    <source>
        <strain evidence="3 4">YCH46</strain>
    </source>
</reference>
<dbReference type="HOGENOM" id="CLU_064676_0_0_10"/>
<proteinExistence type="predicted"/>
<dbReference type="EMBL" id="AP006841">
    <property type="protein sequence ID" value="BAD47901.1"/>
    <property type="molecule type" value="Genomic_DNA"/>
</dbReference>
<dbReference type="Gene3D" id="3.40.50.300">
    <property type="entry name" value="P-loop containing nucleotide triphosphate hydrolases"/>
    <property type="match status" value="1"/>
</dbReference>
<dbReference type="OrthoDB" id="5107704at2"/>
<dbReference type="InterPro" id="IPR027351">
    <property type="entry name" value="(+)RNA_virus_helicase_core_dom"/>
</dbReference>
<dbReference type="PANTHER" id="PTHR11070:SF2">
    <property type="entry name" value="ATP-DEPENDENT DNA HELICASE SRS2"/>
    <property type="match status" value="1"/>
</dbReference>
<feature type="domain" description="(+)RNA virus helicase C-terminal" evidence="2">
    <location>
        <begin position="160"/>
        <end position="363"/>
    </location>
</feature>
<evidence type="ECO:0000259" key="2">
    <source>
        <dbReference type="Pfam" id="PF01443"/>
    </source>
</evidence>
<dbReference type="SUPFAM" id="SSF52540">
    <property type="entry name" value="P-loop containing nucleoside triphosphate hydrolases"/>
    <property type="match status" value="1"/>
</dbReference>
<accession>Q64X75</accession>
<dbReference type="RefSeq" id="WP_011202288.1">
    <property type="nucleotide sequence ID" value="NC_006347.1"/>
</dbReference>